<evidence type="ECO:0000313" key="4">
    <source>
        <dbReference type="Proteomes" id="UP001214441"/>
    </source>
</evidence>
<name>A0ABT6ZSF6_9ACTN</name>
<dbReference type="Proteomes" id="UP001214441">
    <property type="component" value="Unassembled WGS sequence"/>
</dbReference>
<reference evidence="3 4" key="1">
    <citation type="submission" date="2023-05" db="EMBL/GenBank/DDBJ databases">
        <title>Streptantibioticus silvisoli sp. nov., acidotolerant actinomycetes 1 from pine litter.</title>
        <authorList>
            <person name="Swiecimska M."/>
            <person name="Golinska P."/>
            <person name="Sangal V."/>
            <person name="Wachnowicz B."/>
            <person name="Goodfellow M."/>
        </authorList>
    </citation>
    <scope>NUCLEOTIDE SEQUENCE [LARGE SCALE GENOMIC DNA]</scope>
    <source>
        <strain evidence="3 4">DSM 42109</strain>
    </source>
</reference>
<comment type="caution">
    <text evidence="3">The sequence shown here is derived from an EMBL/GenBank/DDBJ whole genome shotgun (WGS) entry which is preliminary data.</text>
</comment>
<organism evidence="3 4">
    <name type="scientific">Streptomyces iconiensis</name>
    <dbReference type="NCBI Taxonomy" id="1384038"/>
    <lineage>
        <taxon>Bacteria</taxon>
        <taxon>Bacillati</taxon>
        <taxon>Actinomycetota</taxon>
        <taxon>Actinomycetes</taxon>
        <taxon>Kitasatosporales</taxon>
        <taxon>Streptomycetaceae</taxon>
        <taxon>Streptomyces</taxon>
    </lineage>
</organism>
<sequence>MPHPTPMGDLVKTVRRTRRTVRTAGLVAVAAAAAFSLTACQGGGKDDDAGSSSSAAPTQESGAKDSGSGDSDTKDSGSTGSGSTESGTSGNGGGSGNGGTQSGGNGGNGKVDTQTEGAASNVKRTTCTVATTTVRFQQTGGSMPVILLKATNSGSTRCDLYGYPFVGYPNAQSPIAVGGGKPQSVVSLEPGKSAYASLGLEEGNGADMHREKKLTVELANRNQQGTGATATLTAPGAGLALGDESTVSYWNTTPELAMQ</sequence>
<dbReference type="EMBL" id="JANCPR020000006">
    <property type="protein sequence ID" value="MDJ1131817.1"/>
    <property type="molecule type" value="Genomic_DNA"/>
</dbReference>
<evidence type="ECO:0000313" key="3">
    <source>
        <dbReference type="EMBL" id="MDJ1131817.1"/>
    </source>
</evidence>
<dbReference type="RefSeq" id="WP_274044465.1">
    <property type="nucleotide sequence ID" value="NZ_JANCPR020000006.1"/>
</dbReference>
<dbReference type="Pfam" id="PF14016">
    <property type="entry name" value="DUF4232"/>
    <property type="match status" value="1"/>
</dbReference>
<feature type="region of interest" description="Disordered" evidence="1">
    <location>
        <begin position="41"/>
        <end position="120"/>
    </location>
</feature>
<dbReference type="InterPro" id="IPR025326">
    <property type="entry name" value="DUF4232"/>
</dbReference>
<evidence type="ECO:0000259" key="2">
    <source>
        <dbReference type="Pfam" id="PF14016"/>
    </source>
</evidence>
<proteinExistence type="predicted"/>
<feature type="compositionally biased region" description="Gly residues" evidence="1">
    <location>
        <begin position="89"/>
        <end position="109"/>
    </location>
</feature>
<feature type="compositionally biased region" description="Polar residues" evidence="1">
    <location>
        <begin position="111"/>
        <end position="120"/>
    </location>
</feature>
<gene>
    <name evidence="3" type="ORF">NMN56_007570</name>
</gene>
<protein>
    <submittedName>
        <fullName evidence="3">DUF4232 domain-containing protein</fullName>
    </submittedName>
</protein>
<keyword evidence="4" id="KW-1185">Reference proteome</keyword>
<feature type="compositionally biased region" description="Low complexity" evidence="1">
    <location>
        <begin position="64"/>
        <end position="88"/>
    </location>
</feature>
<accession>A0ABT6ZSF6</accession>
<feature type="domain" description="DUF4232" evidence="2">
    <location>
        <begin position="127"/>
        <end position="250"/>
    </location>
</feature>
<evidence type="ECO:0000256" key="1">
    <source>
        <dbReference type="SAM" id="MobiDB-lite"/>
    </source>
</evidence>